<organism evidence="1 2">
    <name type="scientific">Microbulbifer salipaludis</name>
    <dbReference type="NCBI Taxonomy" id="187980"/>
    <lineage>
        <taxon>Bacteria</taxon>
        <taxon>Pseudomonadati</taxon>
        <taxon>Pseudomonadota</taxon>
        <taxon>Gammaproteobacteria</taxon>
        <taxon>Cellvibrionales</taxon>
        <taxon>Microbulbiferaceae</taxon>
        <taxon>Microbulbifer</taxon>
    </lineage>
</organism>
<dbReference type="Proteomes" id="UP000664293">
    <property type="component" value="Unassembled WGS sequence"/>
</dbReference>
<name>A0ABS3E3K1_9GAMM</name>
<proteinExistence type="predicted"/>
<dbReference type="Gene3D" id="3.40.1730.10">
    <property type="entry name" value="pa0076 domain"/>
    <property type="match status" value="1"/>
</dbReference>
<gene>
    <name evidence="1" type="primary">tagF</name>
    <name evidence="1" type="ORF">JF535_03395</name>
</gene>
<dbReference type="EMBL" id="JAEKJR010000001">
    <property type="protein sequence ID" value="MBN8429891.1"/>
    <property type="molecule type" value="Genomic_DNA"/>
</dbReference>
<reference evidence="1 2" key="1">
    <citation type="submission" date="2020-12" db="EMBL/GenBank/DDBJ databases">
        <title>Oil enriched cultivation method for isolating marine PHA-producing bacteria.</title>
        <authorList>
            <person name="Zheng W."/>
            <person name="Yu S."/>
            <person name="Huang Y."/>
        </authorList>
    </citation>
    <scope>NUCLEOTIDE SEQUENCE [LARGE SCALE GENOMIC DNA]</scope>
    <source>
        <strain evidence="1 2">SN0-2</strain>
    </source>
</reference>
<keyword evidence="2" id="KW-1185">Reference proteome</keyword>
<dbReference type="InterPro" id="IPR038225">
    <property type="entry name" value="TagF_sf"/>
</dbReference>
<evidence type="ECO:0000313" key="1">
    <source>
        <dbReference type="EMBL" id="MBN8429891.1"/>
    </source>
</evidence>
<comment type="caution">
    <text evidence="1">The sequence shown here is derived from an EMBL/GenBank/DDBJ whole genome shotgun (WGS) entry which is preliminary data.</text>
</comment>
<accession>A0ABS3E3K1</accession>
<sequence length="221" mass="24849">MSHRGIFGKLPGHGDFIQRELPASFVTPWDEWLQRAVHGSRELVGDRWLDYYLTSPIWLFAMSPGVLDRQGWIGILVPSVDSVGRYFPVTLAAPLENGSNPFAVLVEAEEWYEQASTLAIEALQHALSADQVLERFPPPPRIPGNAINVDREADLFTLSGASRISQHYPTMLEILMKEKHNSYSLWWCEGSQHLAPSSLLSPGLPDPLSYSRMLGAPKYHW</sequence>
<evidence type="ECO:0000313" key="2">
    <source>
        <dbReference type="Proteomes" id="UP000664293"/>
    </source>
</evidence>
<dbReference type="Pfam" id="PF09867">
    <property type="entry name" value="TagF_N"/>
    <property type="match status" value="1"/>
</dbReference>
<dbReference type="PIRSF" id="PIRSF029287">
    <property type="entry name" value="UCP029287"/>
    <property type="match status" value="1"/>
</dbReference>
<dbReference type="RefSeq" id="WP_206999100.1">
    <property type="nucleotide sequence ID" value="NZ_JAEKJR010000001.1"/>
</dbReference>
<protein>
    <submittedName>
        <fullName evidence="1">Type VI secretion system-associated protein TagF</fullName>
    </submittedName>
</protein>
<dbReference type="NCBIfam" id="TIGR03373">
    <property type="entry name" value="VI_minor_4"/>
    <property type="match status" value="1"/>
</dbReference>
<dbReference type="InterPro" id="IPR017748">
    <property type="entry name" value="TagF"/>
</dbReference>